<dbReference type="AlphaFoldDB" id="A0A0K2UDF2"/>
<feature type="non-terminal residue" evidence="1">
    <location>
        <position position="1"/>
    </location>
</feature>
<protein>
    <submittedName>
        <fullName evidence="1">Uncharacterized protein</fullName>
    </submittedName>
</protein>
<accession>A0A0K2UDF2</accession>
<evidence type="ECO:0000313" key="1">
    <source>
        <dbReference type="EMBL" id="CDW35962.1"/>
    </source>
</evidence>
<proteinExistence type="predicted"/>
<dbReference type="EMBL" id="HACA01018601">
    <property type="protein sequence ID" value="CDW35962.1"/>
    <property type="molecule type" value="Transcribed_RNA"/>
</dbReference>
<sequence length="93" mass="10386">EGRYVGFPLQNATKSSEFQSSDYRSHISLHLELLGFHGLCLKVTLDPCVRELYKSPITALLTVLTATEKSSSRGFINLVGSSLMFFSQLDWNS</sequence>
<reference evidence="1" key="1">
    <citation type="submission" date="2014-05" db="EMBL/GenBank/DDBJ databases">
        <authorList>
            <person name="Chronopoulou M."/>
        </authorList>
    </citation>
    <scope>NUCLEOTIDE SEQUENCE</scope>
    <source>
        <tissue evidence="1">Whole organism</tissue>
    </source>
</reference>
<organism evidence="1">
    <name type="scientific">Lepeophtheirus salmonis</name>
    <name type="common">Salmon louse</name>
    <name type="synonym">Caligus salmonis</name>
    <dbReference type="NCBI Taxonomy" id="72036"/>
    <lineage>
        <taxon>Eukaryota</taxon>
        <taxon>Metazoa</taxon>
        <taxon>Ecdysozoa</taxon>
        <taxon>Arthropoda</taxon>
        <taxon>Crustacea</taxon>
        <taxon>Multicrustacea</taxon>
        <taxon>Hexanauplia</taxon>
        <taxon>Copepoda</taxon>
        <taxon>Siphonostomatoida</taxon>
        <taxon>Caligidae</taxon>
        <taxon>Lepeophtheirus</taxon>
    </lineage>
</organism>
<name>A0A0K2UDF2_LEPSM</name>